<dbReference type="PANTHER" id="PTHR34180">
    <property type="entry name" value="PEPTIDASE C45"/>
    <property type="match status" value="1"/>
</dbReference>
<dbReference type="NCBIfam" id="NF040521">
    <property type="entry name" value="C45_proenzyme"/>
    <property type="match status" value="1"/>
</dbReference>
<dbReference type="InterPro" id="IPR047801">
    <property type="entry name" value="Peptidase_C45"/>
</dbReference>
<organism evidence="2 3">
    <name type="scientific">Virgibacillus halodenitrificans</name>
    <name type="common">Bacillus halodenitrificans</name>
    <dbReference type="NCBI Taxonomy" id="1482"/>
    <lineage>
        <taxon>Bacteria</taxon>
        <taxon>Bacillati</taxon>
        <taxon>Bacillota</taxon>
        <taxon>Bacilli</taxon>
        <taxon>Bacillales</taxon>
        <taxon>Bacillaceae</taxon>
        <taxon>Virgibacillus</taxon>
    </lineage>
</organism>
<dbReference type="Gene3D" id="3.60.60.10">
    <property type="entry name" value="Penicillin V Acylase, Chain A"/>
    <property type="match status" value="1"/>
</dbReference>
<dbReference type="GeneID" id="71513923"/>
<proteinExistence type="predicted"/>
<evidence type="ECO:0000259" key="1">
    <source>
        <dbReference type="Pfam" id="PF03417"/>
    </source>
</evidence>
<reference evidence="2 3" key="1">
    <citation type="submission" date="2016-11" db="EMBL/GenBank/DDBJ databases">
        <title>Complete genome sequencing of Virgibacillus halodenitrificans PDB-F2.</title>
        <authorList>
            <person name="Sun Z."/>
            <person name="Zhou Y."/>
            <person name="Li H."/>
        </authorList>
    </citation>
    <scope>NUCLEOTIDE SEQUENCE [LARGE SCALE GENOMIC DNA]</scope>
    <source>
        <strain evidence="2 3">PDB-F2</strain>
    </source>
</reference>
<dbReference type="SUPFAM" id="SSF56235">
    <property type="entry name" value="N-terminal nucleophile aminohydrolases (Ntn hydrolases)"/>
    <property type="match status" value="1"/>
</dbReference>
<gene>
    <name evidence="2" type="ORF">BME96_05940</name>
</gene>
<evidence type="ECO:0000313" key="2">
    <source>
        <dbReference type="EMBL" id="APC47737.1"/>
    </source>
</evidence>
<dbReference type="Proteomes" id="UP000182945">
    <property type="component" value="Chromosome"/>
</dbReference>
<dbReference type="InterPro" id="IPR005079">
    <property type="entry name" value="Peptidase_C45_hydrolase"/>
</dbReference>
<dbReference type="EMBL" id="CP017962">
    <property type="protein sequence ID" value="APC47737.1"/>
    <property type="molecule type" value="Genomic_DNA"/>
</dbReference>
<dbReference type="PANTHER" id="PTHR34180:SF1">
    <property type="entry name" value="BETA-ALANYL-DOPAMINE_CARCININE HYDROLASE"/>
    <property type="match status" value="1"/>
</dbReference>
<dbReference type="CDD" id="cd01935">
    <property type="entry name" value="Ntn_CGH_like"/>
    <property type="match status" value="1"/>
</dbReference>
<protein>
    <submittedName>
        <fullName evidence="2">Peptidase C45</fullName>
    </submittedName>
</protein>
<name>A0AAC9NJQ9_VIRHA</name>
<sequence length="337" mass="37712">MTEFSVKIIQLRDTSFNIGRKLGNNLQGNALVDIFESVTRSEIDYKNLTSIFSALAPHLLEELEGLAKGVGISSEKAAALFSGFDVPKTEAMGCSAIMTKDFYVRNYDFSPALYDGLFSLVQSDSALATAGYNLQVIGRHDGVNQHGLVAGLHFVSNHGYTTGISAWTAIRIILDMCSNVDEAVQLLKEIPHAACYNFSLGDKHGKMAVVEASPENIAVRYDESTLACVNHFQMRQLKEKNRESIDGSVTRNHYMKQLATKKMTHENMYDEFRNIHSPLFFTDYENMFGTLHTISYAYQDSQIKTTIAQSEQTLDINFQDWVDGKDINEKKLIGMID</sequence>
<dbReference type="RefSeq" id="WP_071648602.1">
    <property type="nucleotide sequence ID" value="NZ_CP017962.1"/>
</dbReference>
<dbReference type="InterPro" id="IPR029055">
    <property type="entry name" value="Ntn_hydrolases_N"/>
</dbReference>
<evidence type="ECO:0000313" key="3">
    <source>
        <dbReference type="Proteomes" id="UP000182945"/>
    </source>
</evidence>
<dbReference type="Pfam" id="PF03417">
    <property type="entry name" value="AAT"/>
    <property type="match status" value="1"/>
</dbReference>
<accession>A0AAC9NJQ9</accession>
<dbReference type="AlphaFoldDB" id="A0AAC9NJQ9"/>
<feature type="domain" description="Peptidase C45 hydrolase" evidence="1">
    <location>
        <begin position="100"/>
        <end position="310"/>
    </location>
</feature>
<dbReference type="KEGG" id="vhl:BME96_05940"/>
<dbReference type="InterPro" id="IPR047794">
    <property type="entry name" value="C45_proenzyme-like"/>
</dbReference>